<dbReference type="AlphaFoldDB" id="A0A1M6S4N2"/>
<dbReference type="OrthoDB" id="4332861at2"/>
<gene>
    <name evidence="3" type="ORF">SAMN05421803_11924</name>
</gene>
<dbReference type="EMBL" id="FQZK01000019">
    <property type="protein sequence ID" value="SHK39646.1"/>
    <property type="molecule type" value="Genomic_DNA"/>
</dbReference>
<evidence type="ECO:0000313" key="3">
    <source>
        <dbReference type="EMBL" id="SHK39646.1"/>
    </source>
</evidence>
<protein>
    <recommendedName>
        <fullName evidence="2">DUF397 domain-containing protein</fullName>
    </recommendedName>
</protein>
<organism evidence="3 4">
    <name type="scientific">Nocardiopsis flavescens</name>
    <dbReference type="NCBI Taxonomy" id="758803"/>
    <lineage>
        <taxon>Bacteria</taxon>
        <taxon>Bacillati</taxon>
        <taxon>Actinomycetota</taxon>
        <taxon>Actinomycetes</taxon>
        <taxon>Streptosporangiales</taxon>
        <taxon>Nocardiopsidaceae</taxon>
        <taxon>Nocardiopsis</taxon>
    </lineage>
</organism>
<dbReference type="Pfam" id="PF04149">
    <property type="entry name" value="DUF397"/>
    <property type="match status" value="1"/>
</dbReference>
<evidence type="ECO:0000259" key="2">
    <source>
        <dbReference type="Pfam" id="PF04149"/>
    </source>
</evidence>
<keyword evidence="4" id="KW-1185">Reference proteome</keyword>
<reference evidence="3 4" key="1">
    <citation type="submission" date="2016-11" db="EMBL/GenBank/DDBJ databases">
        <authorList>
            <person name="Jaros S."/>
            <person name="Januszkiewicz K."/>
            <person name="Wedrychowicz H."/>
        </authorList>
    </citation>
    <scope>NUCLEOTIDE SEQUENCE [LARGE SCALE GENOMIC DNA]</scope>
    <source>
        <strain evidence="3 4">CGMCC 4.5723</strain>
    </source>
</reference>
<evidence type="ECO:0000313" key="4">
    <source>
        <dbReference type="Proteomes" id="UP000184452"/>
    </source>
</evidence>
<accession>A0A1M6S4N2</accession>
<name>A0A1M6S4N2_9ACTN</name>
<dbReference type="InterPro" id="IPR007278">
    <property type="entry name" value="DUF397"/>
</dbReference>
<dbReference type="Proteomes" id="UP000184452">
    <property type="component" value="Unassembled WGS sequence"/>
</dbReference>
<sequence>MSQSIQKWHKSSHSDGGGGNCVEVSEGLETLVRDTQNSELGHLGFSGGEWAALLRTLTE</sequence>
<proteinExistence type="predicted"/>
<evidence type="ECO:0000256" key="1">
    <source>
        <dbReference type="SAM" id="MobiDB-lite"/>
    </source>
</evidence>
<feature type="domain" description="DUF397" evidence="2">
    <location>
        <begin position="7"/>
        <end position="57"/>
    </location>
</feature>
<dbReference type="RefSeq" id="WP_073382003.1">
    <property type="nucleotide sequence ID" value="NZ_FQZK01000019.1"/>
</dbReference>
<feature type="region of interest" description="Disordered" evidence="1">
    <location>
        <begin position="1"/>
        <end position="22"/>
    </location>
</feature>